<protein>
    <submittedName>
        <fullName evidence="1">DUF6527 family protein</fullName>
    </submittedName>
</protein>
<dbReference type="EMBL" id="CP152380">
    <property type="protein sequence ID" value="XAF55070.1"/>
    <property type="molecule type" value="Genomic_DNA"/>
</dbReference>
<gene>
    <name evidence="1" type="ORF">AAGT77_05855</name>
</gene>
<reference evidence="1 2" key="1">
    <citation type="submission" date="2024-04" db="EMBL/GenBank/DDBJ databases">
        <title>Marinobacter sp. SBY-1.</title>
        <authorList>
            <person name="Pan C."/>
        </authorList>
    </citation>
    <scope>NUCLEOTIDE SEQUENCE [LARGE SCALE GENOMIC DNA]</scope>
    <source>
        <strain evidence="1 2">SBY-1</strain>
    </source>
</reference>
<dbReference type="InterPro" id="IPR045384">
    <property type="entry name" value="DUF6527"/>
</dbReference>
<evidence type="ECO:0000313" key="2">
    <source>
        <dbReference type="Proteomes" id="UP001445268"/>
    </source>
</evidence>
<dbReference type="RefSeq" id="WP_342632103.1">
    <property type="nucleotide sequence ID" value="NZ_CP152380.1"/>
</dbReference>
<evidence type="ECO:0000313" key="1">
    <source>
        <dbReference type="EMBL" id="XAF55070.1"/>
    </source>
</evidence>
<name>A0ABZ3E7E4_9GAMM</name>
<dbReference type="Proteomes" id="UP001445268">
    <property type="component" value="Chromosome"/>
</dbReference>
<organism evidence="1 2">
    <name type="scientific">Marinobacter alkaliphilus</name>
    <dbReference type="NCBI Taxonomy" id="254719"/>
    <lineage>
        <taxon>Bacteria</taxon>
        <taxon>Pseudomonadati</taxon>
        <taxon>Pseudomonadota</taxon>
        <taxon>Gammaproteobacteria</taxon>
        <taxon>Pseudomonadales</taxon>
        <taxon>Marinobacteraceae</taxon>
        <taxon>Marinobacter</taxon>
    </lineage>
</organism>
<sequence>MNDVMRLDGPRASFTCPACRIRHTVMIAALWSGTPVWQWNGDKKRPTLKPSILVRGYHETDQKNFVCHSFVTDGRVQFLSDCTHEMAGKTVDLAPEARP</sequence>
<dbReference type="Pfam" id="PF20137">
    <property type="entry name" value="BubE"/>
    <property type="match status" value="1"/>
</dbReference>
<accession>A0ABZ3E7E4</accession>
<keyword evidence="2" id="KW-1185">Reference proteome</keyword>
<proteinExistence type="predicted"/>